<dbReference type="Gene3D" id="3.30.70.1070">
    <property type="entry name" value="Sporulation related repeat"/>
    <property type="match status" value="1"/>
</dbReference>
<sequence length="217" mass="23842">MFGKAPRGATQRPPVKEPSNQKLIPGWLWMIFGMLLGLFIMMLLYLWQPWRPANRPIDATQPTSTESSVDETNQDYQFYDLLPKQQVTPVPDEAVPANSTSAADNIIVAPPPTPAIEPAVQDTVNADNSDPVEITSATTPQYILQVNSYQNPDDADARRAEILLVGLPADVRQSTLADGSTWFRVVSGPFANRAEALNAQSLLQNTGIDSLVVEQRK</sequence>
<reference evidence="3 4" key="1">
    <citation type="submission" date="2016-10" db="EMBL/GenBank/DDBJ databases">
        <title>Draft Genome sequence of Alkanindiges sp. strain H1.</title>
        <authorList>
            <person name="Subhash Y."/>
            <person name="Lee S."/>
        </authorList>
    </citation>
    <scope>NUCLEOTIDE SEQUENCE [LARGE SCALE GENOMIC DNA]</scope>
    <source>
        <strain evidence="3 4">H1</strain>
    </source>
</reference>
<dbReference type="InterPro" id="IPR036680">
    <property type="entry name" value="SPOR-like_sf"/>
</dbReference>
<evidence type="ECO:0000256" key="1">
    <source>
        <dbReference type="SAM" id="Phobius"/>
    </source>
</evidence>
<evidence type="ECO:0000313" key="3">
    <source>
        <dbReference type="EMBL" id="ONG38134.1"/>
    </source>
</evidence>
<dbReference type="GO" id="GO:0030428">
    <property type="term" value="C:cell septum"/>
    <property type="evidence" value="ECO:0007669"/>
    <property type="project" value="TreeGrafter"/>
</dbReference>
<comment type="caution">
    <text evidence="3">The sequence shown here is derived from an EMBL/GenBank/DDBJ whole genome shotgun (WGS) entry which is preliminary data.</text>
</comment>
<dbReference type="InterPro" id="IPR007730">
    <property type="entry name" value="SPOR-like_dom"/>
</dbReference>
<organism evidence="3 4">
    <name type="scientific">Alkanindiges hydrocarboniclasticus</name>
    <dbReference type="NCBI Taxonomy" id="1907941"/>
    <lineage>
        <taxon>Bacteria</taxon>
        <taxon>Pseudomonadati</taxon>
        <taxon>Pseudomonadota</taxon>
        <taxon>Gammaproteobacteria</taxon>
        <taxon>Moraxellales</taxon>
        <taxon>Moraxellaceae</taxon>
        <taxon>Alkanindiges</taxon>
    </lineage>
</organism>
<keyword evidence="1" id="KW-1133">Transmembrane helix</keyword>
<dbReference type="RefSeq" id="WP_076879053.1">
    <property type="nucleotide sequence ID" value="NZ_MLCN01000037.1"/>
</dbReference>
<keyword evidence="1" id="KW-0472">Membrane</keyword>
<dbReference type="InterPro" id="IPR052521">
    <property type="entry name" value="Cell_div_SPOR-domain"/>
</dbReference>
<dbReference type="AlphaFoldDB" id="A0A1S8CTI5"/>
<name>A0A1S8CTI5_9GAMM</name>
<dbReference type="PANTHER" id="PTHR38687">
    <property type="entry name" value="CELL DIVISION PROTEIN DEDD-RELATED"/>
    <property type="match status" value="1"/>
</dbReference>
<dbReference type="Pfam" id="PF05036">
    <property type="entry name" value="SPOR"/>
    <property type="match status" value="1"/>
</dbReference>
<gene>
    <name evidence="3" type="ORF">BKE30_13130</name>
</gene>
<evidence type="ECO:0000259" key="2">
    <source>
        <dbReference type="PROSITE" id="PS51724"/>
    </source>
</evidence>
<dbReference type="SUPFAM" id="SSF110997">
    <property type="entry name" value="Sporulation related repeat"/>
    <property type="match status" value="1"/>
</dbReference>
<dbReference type="Proteomes" id="UP000192132">
    <property type="component" value="Unassembled WGS sequence"/>
</dbReference>
<feature type="transmembrane region" description="Helical" evidence="1">
    <location>
        <begin position="27"/>
        <end position="47"/>
    </location>
</feature>
<evidence type="ECO:0000313" key="4">
    <source>
        <dbReference type="Proteomes" id="UP000192132"/>
    </source>
</evidence>
<dbReference type="GO" id="GO:0042834">
    <property type="term" value="F:peptidoglycan binding"/>
    <property type="evidence" value="ECO:0007669"/>
    <property type="project" value="InterPro"/>
</dbReference>
<keyword evidence="1" id="KW-0812">Transmembrane</keyword>
<keyword evidence="4" id="KW-1185">Reference proteome</keyword>
<proteinExistence type="predicted"/>
<dbReference type="PROSITE" id="PS51724">
    <property type="entry name" value="SPOR"/>
    <property type="match status" value="1"/>
</dbReference>
<dbReference type="GO" id="GO:0032153">
    <property type="term" value="C:cell division site"/>
    <property type="evidence" value="ECO:0007669"/>
    <property type="project" value="TreeGrafter"/>
</dbReference>
<feature type="domain" description="SPOR" evidence="2">
    <location>
        <begin position="136"/>
        <end position="215"/>
    </location>
</feature>
<dbReference type="STRING" id="1907941.BKE30_13130"/>
<accession>A0A1S8CTI5</accession>
<dbReference type="PANTHER" id="PTHR38687:SF1">
    <property type="entry name" value="CELL DIVISION PROTEIN DEDD"/>
    <property type="match status" value="1"/>
</dbReference>
<protein>
    <recommendedName>
        <fullName evidence="2">SPOR domain-containing protein</fullName>
    </recommendedName>
</protein>
<dbReference type="OrthoDB" id="8558195at2"/>
<dbReference type="GO" id="GO:0032506">
    <property type="term" value="P:cytokinetic process"/>
    <property type="evidence" value="ECO:0007669"/>
    <property type="project" value="TreeGrafter"/>
</dbReference>
<dbReference type="EMBL" id="MLCN01000037">
    <property type="protein sequence ID" value="ONG38134.1"/>
    <property type="molecule type" value="Genomic_DNA"/>
</dbReference>